<dbReference type="Proteomes" id="UP001552521">
    <property type="component" value="Unassembled WGS sequence"/>
</dbReference>
<evidence type="ECO:0008006" key="3">
    <source>
        <dbReference type="Google" id="ProtNLM"/>
    </source>
</evidence>
<reference evidence="1 2" key="1">
    <citation type="submission" date="2024-06" db="EMBL/GenBank/DDBJ databases">
        <title>The Natural Products Discovery Center: Release of the First 8490 Sequenced Strains for Exploring Actinobacteria Biosynthetic Diversity.</title>
        <authorList>
            <person name="Kalkreuter E."/>
            <person name="Kautsar S.A."/>
            <person name="Yang D."/>
            <person name="Bader C.D."/>
            <person name="Teijaro C.N."/>
            <person name="Fluegel L."/>
            <person name="Davis C.M."/>
            <person name="Simpson J.R."/>
            <person name="Lauterbach L."/>
            <person name="Steele A.D."/>
            <person name="Gui C."/>
            <person name="Meng S."/>
            <person name="Li G."/>
            <person name="Viehrig K."/>
            <person name="Ye F."/>
            <person name="Su P."/>
            <person name="Kiefer A.F."/>
            <person name="Nichols A."/>
            <person name="Cepeda A.J."/>
            <person name="Yan W."/>
            <person name="Fan B."/>
            <person name="Jiang Y."/>
            <person name="Adhikari A."/>
            <person name="Zheng C.-J."/>
            <person name="Schuster L."/>
            <person name="Cowan T.M."/>
            <person name="Smanski M.J."/>
            <person name="Chevrette M.G."/>
            <person name="De Carvalho L.P.S."/>
            <person name="Shen B."/>
        </authorList>
    </citation>
    <scope>NUCLEOTIDE SEQUENCE [LARGE SCALE GENOMIC DNA]</scope>
    <source>
        <strain evidence="1 2">NPDC049344</strain>
    </source>
</reference>
<dbReference type="RefSeq" id="WP_364597099.1">
    <property type="nucleotide sequence ID" value="NZ_JBFAQK010000033.1"/>
</dbReference>
<evidence type="ECO:0000313" key="1">
    <source>
        <dbReference type="EMBL" id="MEV4683514.1"/>
    </source>
</evidence>
<sequence>MHADTGLTQHNLEARGFCGFIPFSGLPSSDVPAEGGVSVVLRSSLGPPRFLTTSPAGRRRQRDPSVPPEQLALEWVEGAHVLYIGKAAAGERAEHGLRGRLRQYARSGTGSAGHWGGRYIWQLDDSSALLVAWCLTPDLDPAHAEADLIDEFVRLHGKPPFANLRRGTRTRRLAAP</sequence>
<keyword evidence="2" id="KW-1185">Reference proteome</keyword>
<dbReference type="EMBL" id="JBFAQK010000033">
    <property type="protein sequence ID" value="MEV4683514.1"/>
    <property type="molecule type" value="Genomic_DNA"/>
</dbReference>
<organism evidence="1 2">
    <name type="scientific">Streptomyces kurssanovii</name>
    <dbReference type="NCBI Taxonomy" id="67312"/>
    <lineage>
        <taxon>Bacteria</taxon>
        <taxon>Bacillati</taxon>
        <taxon>Actinomycetota</taxon>
        <taxon>Actinomycetes</taxon>
        <taxon>Kitasatosporales</taxon>
        <taxon>Streptomycetaceae</taxon>
        <taxon>Streptomyces</taxon>
    </lineage>
</organism>
<proteinExistence type="predicted"/>
<gene>
    <name evidence="1" type="ORF">AB0K36_22330</name>
</gene>
<protein>
    <recommendedName>
        <fullName evidence="3">GIY-YIG nuclease family protein</fullName>
    </recommendedName>
</protein>
<accession>A0ABV3HY46</accession>
<comment type="caution">
    <text evidence="1">The sequence shown here is derived from an EMBL/GenBank/DDBJ whole genome shotgun (WGS) entry which is preliminary data.</text>
</comment>
<evidence type="ECO:0000313" key="2">
    <source>
        <dbReference type="Proteomes" id="UP001552521"/>
    </source>
</evidence>
<name>A0ABV3HY46_9ACTN</name>